<dbReference type="InterPro" id="IPR014710">
    <property type="entry name" value="RmlC-like_jellyroll"/>
</dbReference>
<dbReference type="Pfam" id="PF00027">
    <property type="entry name" value="cNMP_binding"/>
    <property type="match status" value="1"/>
</dbReference>
<dbReference type="Gene3D" id="2.60.120.10">
    <property type="entry name" value="Jelly Rolls"/>
    <property type="match status" value="1"/>
</dbReference>
<feature type="domain" description="Cyclic nucleotide-binding" evidence="1">
    <location>
        <begin position="41"/>
        <end position="114"/>
    </location>
</feature>
<dbReference type="SUPFAM" id="SSF51206">
    <property type="entry name" value="cAMP-binding domain-like"/>
    <property type="match status" value="1"/>
</dbReference>
<dbReference type="GO" id="GO:0016301">
    <property type="term" value="F:kinase activity"/>
    <property type="evidence" value="ECO:0007669"/>
    <property type="project" value="UniProtKB-KW"/>
</dbReference>
<keyword evidence="3" id="KW-1185">Reference proteome</keyword>
<dbReference type="EMBL" id="FNGY01000015">
    <property type="protein sequence ID" value="SDO45843.1"/>
    <property type="molecule type" value="Genomic_DNA"/>
</dbReference>
<accession>A0A1H0JQL9</accession>
<dbReference type="InterPro" id="IPR000595">
    <property type="entry name" value="cNMP-bd_dom"/>
</dbReference>
<dbReference type="InterPro" id="IPR018490">
    <property type="entry name" value="cNMP-bd_dom_sf"/>
</dbReference>
<evidence type="ECO:0000313" key="2">
    <source>
        <dbReference type="EMBL" id="SDO45843.1"/>
    </source>
</evidence>
<sequence length="206" mass="24146">MKFDNTTDLDQEVLEIRKSLISSDYNTQEEKDFFADKIIVKKVKKGEFLLKEGQFLKASYHLFKGCIREYYLKDGEEKTVGFHTPGDSLFDDENNASQVPSAVSWECVSECIISIFTFEVEKEMFRRFPRLESMCRIETEKQYSNYKTEVNNYLSSSPGERYENLMKTKPEIFQFVPLYHIASYLGVKPESLSRIRNRLRTSSSLK</sequence>
<evidence type="ECO:0000259" key="1">
    <source>
        <dbReference type="Pfam" id="PF00027"/>
    </source>
</evidence>
<dbReference type="AlphaFoldDB" id="A0A1H0JQL9"/>
<organism evidence="2 3">
    <name type="scientific">Pedobacter steynii</name>
    <dbReference type="NCBI Taxonomy" id="430522"/>
    <lineage>
        <taxon>Bacteria</taxon>
        <taxon>Pseudomonadati</taxon>
        <taxon>Bacteroidota</taxon>
        <taxon>Sphingobacteriia</taxon>
        <taxon>Sphingobacteriales</taxon>
        <taxon>Sphingobacteriaceae</taxon>
        <taxon>Pedobacter</taxon>
    </lineage>
</organism>
<gene>
    <name evidence="2" type="ORF">SAMN05421820_11541</name>
</gene>
<evidence type="ECO:0000313" key="3">
    <source>
        <dbReference type="Proteomes" id="UP000183200"/>
    </source>
</evidence>
<keyword evidence="2" id="KW-0808">Transferase</keyword>
<protein>
    <submittedName>
        <fullName evidence="2">cAMP-binding domain of CRP or a regulatory subunit of cAMP-dependent protein kinases</fullName>
    </submittedName>
</protein>
<dbReference type="Proteomes" id="UP000183200">
    <property type="component" value="Unassembled WGS sequence"/>
</dbReference>
<dbReference type="RefSeq" id="WP_074612593.1">
    <property type="nucleotide sequence ID" value="NZ_FNGY01000015.1"/>
</dbReference>
<dbReference type="OrthoDB" id="758145at2"/>
<reference evidence="3" key="1">
    <citation type="submission" date="2016-10" db="EMBL/GenBank/DDBJ databases">
        <authorList>
            <person name="Varghese N."/>
            <person name="Submissions S."/>
        </authorList>
    </citation>
    <scope>NUCLEOTIDE SEQUENCE [LARGE SCALE GENOMIC DNA]</scope>
    <source>
        <strain evidence="3">DSM 19110</strain>
    </source>
</reference>
<proteinExistence type="predicted"/>
<keyword evidence="2" id="KW-0418">Kinase</keyword>
<name>A0A1H0JQL9_9SPHI</name>